<dbReference type="Gene3D" id="2.60.120.460">
    <property type="entry name" value="YjbQ-like"/>
    <property type="match status" value="1"/>
</dbReference>
<proteinExistence type="predicted"/>
<evidence type="ECO:0000313" key="1">
    <source>
        <dbReference type="EMBL" id="GJN19217.1"/>
    </source>
</evidence>
<dbReference type="PANTHER" id="PTHR30615">
    <property type="entry name" value="UNCHARACTERIZED PROTEIN YJBQ-RELATED"/>
    <property type="match status" value="1"/>
</dbReference>
<reference evidence="1" key="1">
    <citation type="journal article" date="2018" name="DNA Res.">
        <title>Multiple hybrid de novo genome assembly of finger millet, an orphan allotetraploid crop.</title>
        <authorList>
            <person name="Hatakeyama M."/>
            <person name="Aluri S."/>
            <person name="Balachadran M.T."/>
            <person name="Sivarajan S.R."/>
            <person name="Patrignani A."/>
            <person name="Gruter S."/>
            <person name="Poveda L."/>
            <person name="Shimizu-Inatsugi R."/>
            <person name="Baeten J."/>
            <person name="Francoijs K.J."/>
            <person name="Nataraja K.N."/>
            <person name="Reddy Y.A.N."/>
            <person name="Phadnis S."/>
            <person name="Ravikumar R.L."/>
            <person name="Schlapbach R."/>
            <person name="Sreeman S.M."/>
            <person name="Shimizu K.K."/>
        </authorList>
    </citation>
    <scope>NUCLEOTIDE SEQUENCE</scope>
</reference>
<dbReference type="AlphaFoldDB" id="A0AAV5E8Y1"/>
<comment type="caution">
    <text evidence="1">The sequence shown here is derived from an EMBL/GenBank/DDBJ whole genome shotgun (WGS) entry which is preliminary data.</text>
</comment>
<keyword evidence="2" id="KW-1185">Reference proteome</keyword>
<protein>
    <submittedName>
        <fullName evidence="1">Uncharacterized protein</fullName>
    </submittedName>
</protein>
<reference evidence="1" key="2">
    <citation type="submission" date="2021-12" db="EMBL/GenBank/DDBJ databases">
        <title>Resequencing data analysis of finger millet.</title>
        <authorList>
            <person name="Hatakeyama M."/>
            <person name="Aluri S."/>
            <person name="Balachadran M.T."/>
            <person name="Sivarajan S.R."/>
            <person name="Poveda L."/>
            <person name="Shimizu-Inatsugi R."/>
            <person name="Schlapbach R."/>
            <person name="Sreeman S.M."/>
            <person name="Shimizu K.K."/>
        </authorList>
    </citation>
    <scope>NUCLEOTIDE SEQUENCE</scope>
</reference>
<dbReference type="InterPro" id="IPR035917">
    <property type="entry name" value="YjbQ-like_sf"/>
</dbReference>
<gene>
    <name evidence="1" type="primary">gb06465</name>
    <name evidence="1" type="ORF">PR202_gb06465</name>
</gene>
<accession>A0AAV5E8Y1</accession>
<organism evidence="1 2">
    <name type="scientific">Eleusine coracana subsp. coracana</name>
    <dbReference type="NCBI Taxonomy" id="191504"/>
    <lineage>
        <taxon>Eukaryota</taxon>
        <taxon>Viridiplantae</taxon>
        <taxon>Streptophyta</taxon>
        <taxon>Embryophyta</taxon>
        <taxon>Tracheophyta</taxon>
        <taxon>Spermatophyta</taxon>
        <taxon>Magnoliopsida</taxon>
        <taxon>Liliopsida</taxon>
        <taxon>Poales</taxon>
        <taxon>Poaceae</taxon>
        <taxon>PACMAD clade</taxon>
        <taxon>Chloridoideae</taxon>
        <taxon>Cynodonteae</taxon>
        <taxon>Eleusininae</taxon>
        <taxon>Eleusine</taxon>
    </lineage>
</organism>
<evidence type="ECO:0000313" key="2">
    <source>
        <dbReference type="Proteomes" id="UP001054889"/>
    </source>
</evidence>
<dbReference type="Proteomes" id="UP001054889">
    <property type="component" value="Unassembled WGS sequence"/>
</dbReference>
<dbReference type="InterPro" id="IPR001602">
    <property type="entry name" value="UPF0047_YjbQ-like"/>
</dbReference>
<dbReference type="EMBL" id="BQKI01000074">
    <property type="protein sequence ID" value="GJN19217.1"/>
    <property type="molecule type" value="Genomic_DNA"/>
</dbReference>
<dbReference type="PANTHER" id="PTHR30615:SF16">
    <property type="entry name" value="SECONDARY THIAMINE-PHOSPHATE SYNTHASE ENZYME"/>
    <property type="match status" value="1"/>
</dbReference>
<name>A0AAV5E8Y1_ELECO</name>
<dbReference type="SUPFAM" id="SSF111038">
    <property type="entry name" value="YjbQ-like"/>
    <property type="match status" value="1"/>
</dbReference>
<sequence>MCRLTLRLSLTKLSQRAVVLLGSTLWKVSYALTLIPITDGRLNMGTWQILIRFALQGIWLCEHRDHANPRKIVITLNGV</sequence>